<organism evidence="6 7">
    <name type="scientific">Spiroplasma alleghenense</name>
    <dbReference type="NCBI Taxonomy" id="216931"/>
    <lineage>
        <taxon>Bacteria</taxon>
        <taxon>Bacillati</taxon>
        <taxon>Mycoplasmatota</taxon>
        <taxon>Mollicutes</taxon>
        <taxon>Entomoplasmatales</taxon>
        <taxon>Spiroplasmataceae</taxon>
        <taxon>Spiroplasma</taxon>
    </lineage>
</organism>
<dbReference type="GO" id="GO:0016052">
    <property type="term" value="P:carbohydrate catabolic process"/>
    <property type="evidence" value="ECO:0007669"/>
    <property type="project" value="TreeGrafter"/>
</dbReference>
<dbReference type="SUPFAM" id="SSF51445">
    <property type="entry name" value="(Trans)glycosidases"/>
    <property type="match status" value="1"/>
</dbReference>
<dbReference type="GO" id="GO:0005829">
    <property type="term" value="C:cytosol"/>
    <property type="evidence" value="ECO:0007669"/>
    <property type="project" value="TreeGrafter"/>
</dbReference>
<proteinExistence type="inferred from homology"/>
<evidence type="ECO:0000313" key="6">
    <source>
        <dbReference type="EMBL" id="AXK51589.1"/>
    </source>
</evidence>
<gene>
    <name evidence="6" type="primary">bglA</name>
    <name evidence="6" type="ORF">SALLE_v1c09190</name>
</gene>
<name>A0A345Z4R0_9MOLU</name>
<dbReference type="Gene3D" id="3.20.20.80">
    <property type="entry name" value="Glycosidases"/>
    <property type="match status" value="1"/>
</dbReference>
<dbReference type="InterPro" id="IPR018120">
    <property type="entry name" value="Glyco_hydro_1_AS"/>
</dbReference>
<dbReference type="InterPro" id="IPR017853">
    <property type="entry name" value="GH"/>
</dbReference>
<evidence type="ECO:0000256" key="2">
    <source>
        <dbReference type="ARBA" id="ARBA00022801"/>
    </source>
</evidence>
<dbReference type="Pfam" id="PF00232">
    <property type="entry name" value="Glyco_hydro_1"/>
    <property type="match status" value="1"/>
</dbReference>
<dbReference type="OrthoDB" id="391810at2"/>
<dbReference type="EMBL" id="CP031376">
    <property type="protein sequence ID" value="AXK51589.1"/>
    <property type="molecule type" value="Genomic_DNA"/>
</dbReference>
<dbReference type="RefSeq" id="WP_115558483.1">
    <property type="nucleotide sequence ID" value="NZ_CP031376.1"/>
</dbReference>
<feature type="active site" description="Nucleophile" evidence="4">
    <location>
        <position position="378"/>
    </location>
</feature>
<dbReference type="PRINTS" id="PR00131">
    <property type="entry name" value="GLHYDRLASE1"/>
</dbReference>
<dbReference type="GO" id="GO:0008422">
    <property type="term" value="F:beta-glucosidase activity"/>
    <property type="evidence" value="ECO:0007669"/>
    <property type="project" value="TreeGrafter"/>
</dbReference>
<keyword evidence="7" id="KW-1185">Reference proteome</keyword>
<dbReference type="KEGG" id="salx:SALLE_v1c09190"/>
<accession>A0A345Z4R0</accession>
<dbReference type="PANTHER" id="PTHR10353:SF122">
    <property type="entry name" value="6-PHOSPHO-BETA-GLUCOSIDASE ASCB-RELATED"/>
    <property type="match status" value="1"/>
</dbReference>
<reference evidence="6 7" key="1">
    <citation type="submission" date="2018-07" db="EMBL/GenBank/DDBJ databases">
        <title>Complete genome sequence of Spiroplasma alleghenense PLHS-1 (ATCC 51752).</title>
        <authorList>
            <person name="Chou L."/>
            <person name="Lee T.-Y."/>
            <person name="Tsai Y.-M."/>
            <person name="Kuo C.-H."/>
        </authorList>
    </citation>
    <scope>NUCLEOTIDE SEQUENCE [LARGE SCALE GENOMIC DNA]</scope>
    <source>
        <strain evidence="6 7">PLHS-1</strain>
    </source>
</reference>
<dbReference type="FunFam" id="3.20.20.80:FF:000004">
    <property type="entry name" value="Beta-glucosidase 6-phospho-beta-glucosidase"/>
    <property type="match status" value="1"/>
</dbReference>
<evidence type="ECO:0000256" key="4">
    <source>
        <dbReference type="PROSITE-ProRule" id="PRU10055"/>
    </source>
</evidence>
<dbReference type="Proteomes" id="UP000254792">
    <property type="component" value="Chromosome"/>
</dbReference>
<dbReference type="InterPro" id="IPR001360">
    <property type="entry name" value="Glyco_hydro_1"/>
</dbReference>
<protein>
    <submittedName>
        <fullName evidence="6">6-phospho-beta-glucosidase</fullName>
    </submittedName>
</protein>
<evidence type="ECO:0000313" key="7">
    <source>
        <dbReference type="Proteomes" id="UP000254792"/>
    </source>
</evidence>
<keyword evidence="2" id="KW-0378">Hydrolase</keyword>
<comment type="similarity">
    <text evidence="1 5">Belongs to the glycosyl hydrolase 1 family.</text>
</comment>
<dbReference type="AlphaFoldDB" id="A0A345Z4R0"/>
<dbReference type="PANTHER" id="PTHR10353">
    <property type="entry name" value="GLYCOSYL HYDROLASE"/>
    <property type="match status" value="1"/>
</dbReference>
<sequence length="483" mass="55658">MKELKKNFLWGAGIAANQAEGFTNVDGKGISTADAWPIDKNFDVNNVIEGITMTKEKIAKYLDPKNDYYFPKRNGIGFYQTYKEDIKILSELGLKVFRMSIAWTRIFPNGDEKEPNQAGLKYYENIVNECLKYNIKVLFTLQHNEIPLGIAQNYGGWANKKVIDFFVNYALVVMNKFKGKVNYWVPFNEFNHLGFDNTAIYDDTKDLINESYNAFHNQFVANAKVIQLGKQIDANNQFGTMLGWMLSYPLTCHPKDVLENYQKMQKENYFFADVFLKGQYPWYTEKLFSDLKVKLRTTPQELELIKNYTADFIGFSYYSSGTATFREDEKVTGGNVMATGVNEYLEKTAWGWQVDPVGLKIAMLDLYDRYAKPLFILENGMGVKEDNPDLKMINDTYRIKYLSDHIEQIKSAVADGVECLGYVTWSAIDIISFSTHQMSKRYGLIYVDQDDYGNGTKSRIKKASFEWYKKVIKSNGDTTIKED</sequence>
<evidence type="ECO:0000256" key="1">
    <source>
        <dbReference type="ARBA" id="ARBA00010838"/>
    </source>
</evidence>
<keyword evidence="3" id="KW-0326">Glycosidase</keyword>
<dbReference type="PROSITE" id="PS00572">
    <property type="entry name" value="GLYCOSYL_HYDROL_F1_1"/>
    <property type="match status" value="1"/>
</dbReference>
<evidence type="ECO:0000256" key="3">
    <source>
        <dbReference type="ARBA" id="ARBA00023295"/>
    </source>
</evidence>
<evidence type="ECO:0000256" key="5">
    <source>
        <dbReference type="RuleBase" id="RU003690"/>
    </source>
</evidence>